<evidence type="ECO:0000313" key="1">
    <source>
        <dbReference type="EMBL" id="OFW34737.1"/>
    </source>
</evidence>
<proteinExistence type="predicted"/>
<comment type="caution">
    <text evidence="1">The sequence shown here is derived from an EMBL/GenBank/DDBJ whole genome shotgun (WGS) entry which is preliminary data.</text>
</comment>
<name>A0A1F2UP36_9ACTN</name>
<reference evidence="1 2" key="1">
    <citation type="journal article" date="2016" name="Nat. Commun.">
        <title>Thousands of microbial genomes shed light on interconnected biogeochemical processes in an aquifer system.</title>
        <authorList>
            <person name="Anantharaman K."/>
            <person name="Brown C.T."/>
            <person name="Hug L.A."/>
            <person name="Sharon I."/>
            <person name="Castelle C.J."/>
            <person name="Probst A.J."/>
            <person name="Thomas B.C."/>
            <person name="Singh A."/>
            <person name="Wilkins M.J."/>
            <person name="Karaoz U."/>
            <person name="Brodie E.L."/>
            <person name="Williams K.H."/>
            <person name="Hubbard S.S."/>
            <person name="Banfield J.F."/>
        </authorList>
    </citation>
    <scope>NUCLEOTIDE SEQUENCE [LARGE SCALE GENOMIC DNA]</scope>
</reference>
<sequence length="84" mass="9227">MCQAGLNTTDFKVAIYQLIEHSKLLNTNAGQWAKLADVAHVNELSSKLKDAGAKAAEATALLEAALEDLRHHHHDHDHVHITEV</sequence>
<organism evidence="1 2">
    <name type="scientific">Candidatus Aquicultor primus</name>
    <dbReference type="NCBI Taxonomy" id="1797195"/>
    <lineage>
        <taxon>Bacteria</taxon>
        <taxon>Bacillati</taxon>
        <taxon>Actinomycetota</taxon>
        <taxon>Candidatus Aquicultoria</taxon>
        <taxon>Candidatus Aquicultorales</taxon>
        <taxon>Candidatus Aquicultoraceae</taxon>
        <taxon>Candidatus Aquicultor</taxon>
    </lineage>
</organism>
<evidence type="ECO:0000313" key="2">
    <source>
        <dbReference type="Proteomes" id="UP000178086"/>
    </source>
</evidence>
<protein>
    <submittedName>
        <fullName evidence="1">Uncharacterized protein</fullName>
    </submittedName>
</protein>
<dbReference type="EMBL" id="MELI01000034">
    <property type="protein sequence ID" value="OFW34737.1"/>
    <property type="molecule type" value="Genomic_DNA"/>
</dbReference>
<dbReference type="AlphaFoldDB" id="A0A1F2UP36"/>
<gene>
    <name evidence="1" type="ORF">A2074_02180</name>
</gene>
<accession>A0A1F2UP36</accession>
<dbReference type="Proteomes" id="UP000178086">
    <property type="component" value="Unassembled WGS sequence"/>
</dbReference>